<reference evidence="1 2" key="1">
    <citation type="journal article" date="2016" name="Genome Biol. Evol.">
        <title>Divergent and convergent evolution of fungal pathogenicity.</title>
        <authorList>
            <person name="Shang Y."/>
            <person name="Xiao G."/>
            <person name="Zheng P."/>
            <person name="Cen K."/>
            <person name="Zhan S."/>
            <person name="Wang C."/>
        </authorList>
    </citation>
    <scope>NUCLEOTIDE SEQUENCE [LARGE SCALE GENOMIC DNA]</scope>
    <source>
        <strain evidence="1 2">RCEF 2490</strain>
    </source>
</reference>
<dbReference type="AlphaFoldDB" id="A0A168ARX6"/>
<protein>
    <recommendedName>
        <fullName evidence="3">NAD(P)-binding domain protein</fullName>
    </recommendedName>
</protein>
<name>A0A168ARX6_9HYPO</name>
<accession>A0A168ARX6</accession>
<dbReference type="Proteomes" id="UP000078544">
    <property type="component" value="Unassembled WGS sequence"/>
</dbReference>
<proteinExistence type="predicted"/>
<gene>
    <name evidence="1" type="ORF">AAL_05231</name>
</gene>
<dbReference type="InterPro" id="IPR036291">
    <property type="entry name" value="NAD(P)-bd_dom_sf"/>
</dbReference>
<dbReference type="Gene3D" id="3.40.50.720">
    <property type="entry name" value="NAD(P)-binding Rossmann-like Domain"/>
    <property type="match status" value="1"/>
</dbReference>
<dbReference type="EMBL" id="AZGY01000011">
    <property type="protein sequence ID" value="KZZ94264.1"/>
    <property type="molecule type" value="Genomic_DNA"/>
</dbReference>
<evidence type="ECO:0008006" key="3">
    <source>
        <dbReference type="Google" id="ProtNLM"/>
    </source>
</evidence>
<organism evidence="1 2">
    <name type="scientific">Moelleriella libera RCEF 2490</name>
    <dbReference type="NCBI Taxonomy" id="1081109"/>
    <lineage>
        <taxon>Eukaryota</taxon>
        <taxon>Fungi</taxon>
        <taxon>Dikarya</taxon>
        <taxon>Ascomycota</taxon>
        <taxon>Pezizomycotina</taxon>
        <taxon>Sordariomycetes</taxon>
        <taxon>Hypocreomycetidae</taxon>
        <taxon>Hypocreales</taxon>
        <taxon>Clavicipitaceae</taxon>
        <taxon>Moelleriella</taxon>
    </lineage>
</organism>
<dbReference type="SUPFAM" id="SSF51735">
    <property type="entry name" value="NAD(P)-binding Rossmann-fold domains"/>
    <property type="match status" value="1"/>
</dbReference>
<keyword evidence="2" id="KW-1185">Reference proteome</keyword>
<comment type="caution">
    <text evidence="1">The sequence shown here is derived from an EMBL/GenBank/DDBJ whole genome shotgun (WGS) entry which is preliminary data.</text>
</comment>
<evidence type="ECO:0000313" key="1">
    <source>
        <dbReference type="EMBL" id="KZZ94264.1"/>
    </source>
</evidence>
<sequence length="115" mass="11945">MNPKARGNKSPLVESSEARQTYTVRTILKSDHRGQSVFTTGASGRIGRATVIAFAEAGAAHIRHRGDFQPGRPGKGDLVGGCLGGGGLHDDAAAAAAAATANPQARSRCYFRKGR</sequence>
<dbReference type="OrthoDB" id="1933717at2759"/>
<evidence type="ECO:0000313" key="2">
    <source>
        <dbReference type="Proteomes" id="UP000078544"/>
    </source>
</evidence>